<gene>
    <name evidence="3" type="ORF">FSB_LOCUS47022</name>
</gene>
<evidence type="ECO:0000256" key="1">
    <source>
        <dbReference type="SAM" id="Coils"/>
    </source>
</evidence>
<reference evidence="3" key="1">
    <citation type="submission" date="2018-02" db="EMBL/GenBank/DDBJ databases">
        <authorList>
            <person name="Cohen D.B."/>
            <person name="Kent A.D."/>
        </authorList>
    </citation>
    <scope>NUCLEOTIDE SEQUENCE</scope>
</reference>
<evidence type="ECO:0000256" key="2">
    <source>
        <dbReference type="SAM" id="MobiDB-lite"/>
    </source>
</evidence>
<name>A0A2N9I539_FAGSY</name>
<evidence type="ECO:0000313" key="3">
    <source>
        <dbReference type="EMBL" id="SPD19140.1"/>
    </source>
</evidence>
<protein>
    <submittedName>
        <fullName evidence="3">Uncharacterized protein</fullName>
    </submittedName>
</protein>
<feature type="coiled-coil region" evidence="1">
    <location>
        <begin position="319"/>
        <end position="388"/>
    </location>
</feature>
<feature type="region of interest" description="Disordered" evidence="2">
    <location>
        <begin position="392"/>
        <end position="414"/>
    </location>
</feature>
<accession>A0A2N9I539</accession>
<organism evidence="3">
    <name type="scientific">Fagus sylvatica</name>
    <name type="common">Beechnut</name>
    <dbReference type="NCBI Taxonomy" id="28930"/>
    <lineage>
        <taxon>Eukaryota</taxon>
        <taxon>Viridiplantae</taxon>
        <taxon>Streptophyta</taxon>
        <taxon>Embryophyta</taxon>
        <taxon>Tracheophyta</taxon>
        <taxon>Spermatophyta</taxon>
        <taxon>Magnoliopsida</taxon>
        <taxon>eudicotyledons</taxon>
        <taxon>Gunneridae</taxon>
        <taxon>Pentapetalae</taxon>
        <taxon>rosids</taxon>
        <taxon>fabids</taxon>
        <taxon>Fagales</taxon>
        <taxon>Fagaceae</taxon>
        <taxon>Fagus</taxon>
    </lineage>
</organism>
<proteinExistence type="predicted"/>
<keyword evidence="1" id="KW-0175">Coiled coil</keyword>
<sequence>MMVDNLPVKEIKRSLEVVAVFADHPPKIKLDNHLLGHSSGCLLANSMNLVGQSRDECLEIDFVASVPVLVLRVAPYADVCDTSLLISFAPSLAGTWLPVRFLAPTSFFLAISAFACLSLSNLIFCSFCYHINLGAWHYPNHRCPTMDGTPAEKKKKPKKHLTNPVALQVIYDSDDLVTAKANLENQAAPAHDIRHMSGINPKCLLPLPRVQAEVSEATPAGERKRKRKGSSKGETSQPEPCVTPEVLRTEAPQIGVDDLPPTDQTDTELDLGVLNKGPGPSMELAPVWVPSFEGSLELGDRFQRQTAELENSLKVATRTFSLRDEVERIKREVEAYKDQVKIAVLKKDEADLKVEETEDLLRNALEANSKAEEKFKALEADLQGWKALYSWPESDNMPQLPPRENLPYPDAPIGVSEVELLEPLPQPNEEAGPSA</sequence>
<dbReference type="AlphaFoldDB" id="A0A2N9I539"/>
<feature type="region of interest" description="Disordered" evidence="2">
    <location>
        <begin position="214"/>
        <end position="268"/>
    </location>
</feature>
<dbReference type="EMBL" id="OIVN01004768">
    <property type="protein sequence ID" value="SPD19140.1"/>
    <property type="molecule type" value="Genomic_DNA"/>
</dbReference>